<accession>A0A0M4NCF3</accession>
<dbReference type="EMBL" id="CP012603">
    <property type="protein sequence ID" value="ALE41327.1"/>
    <property type="molecule type" value="Genomic_DNA"/>
</dbReference>
<protein>
    <submittedName>
        <fullName evidence="2">Uncharacterized protein</fullName>
    </submittedName>
</protein>
<keyword evidence="1" id="KW-0472">Membrane</keyword>
<reference evidence="2 3" key="1">
    <citation type="journal article" date="2015" name="Genome Announc.">
        <title>Whole-Genome Sequence of Leptospira interrogans Serovar Hardjo Subtype Hardjoprajitno Strain Norma, Isolated from Cattle in a Leptospirosis Outbreak in Brazil.</title>
        <authorList>
            <person name="Cosate M.R."/>
            <person name="Soares S.C."/>
            <person name="Mendes T.A."/>
            <person name="Raittz R.T."/>
            <person name="Moreira E.C."/>
            <person name="Leite R."/>
            <person name="Fernandes G.R."/>
            <person name="Haddad J.P."/>
            <person name="Ortega J.M."/>
        </authorList>
    </citation>
    <scope>NUCLEOTIDE SEQUENCE [LARGE SCALE GENOMIC DNA]</scope>
    <source>
        <strain evidence="2 3">Norma</strain>
    </source>
</reference>
<dbReference type="RefSeq" id="WP_162839745.1">
    <property type="nucleotide sequence ID" value="NZ_CP012603.1"/>
</dbReference>
<evidence type="ECO:0000313" key="2">
    <source>
        <dbReference type="EMBL" id="ALE41327.1"/>
    </source>
</evidence>
<feature type="transmembrane region" description="Helical" evidence="1">
    <location>
        <begin position="21"/>
        <end position="39"/>
    </location>
</feature>
<proteinExistence type="predicted"/>
<keyword evidence="1" id="KW-0812">Transmembrane</keyword>
<sequence>MDRVVGTKFHRGLVVIPTRLILRYNTCGVGYWLLIGSLLEHSTNRVL</sequence>
<dbReference type="GeneID" id="61144951"/>
<gene>
    <name evidence="2" type="ORF">G436_4190</name>
</gene>
<organism evidence="2">
    <name type="scientific">Leptospira interrogans serovar Hardjo str. Norma</name>
    <dbReference type="NCBI Taxonomy" id="1279460"/>
    <lineage>
        <taxon>Bacteria</taxon>
        <taxon>Pseudomonadati</taxon>
        <taxon>Spirochaetota</taxon>
        <taxon>Spirochaetia</taxon>
        <taxon>Leptospirales</taxon>
        <taxon>Leptospiraceae</taxon>
        <taxon>Leptospira</taxon>
    </lineage>
</organism>
<dbReference type="AlphaFoldDB" id="A0A0M4NCF3"/>
<dbReference type="PATRIC" id="fig|1279460.3.peg.4282"/>
<name>A0A0M4NCF3_LEPIR</name>
<evidence type="ECO:0000313" key="3">
    <source>
        <dbReference type="Proteomes" id="UP000056502"/>
    </source>
</evidence>
<evidence type="ECO:0000256" key="1">
    <source>
        <dbReference type="SAM" id="Phobius"/>
    </source>
</evidence>
<dbReference type="Proteomes" id="UP000056502">
    <property type="component" value="Chromosome I"/>
</dbReference>
<keyword evidence="1" id="KW-1133">Transmembrane helix</keyword>